<feature type="domain" description="GT-D fold-like" evidence="1">
    <location>
        <begin position="7"/>
        <end position="226"/>
    </location>
</feature>
<keyword evidence="3" id="KW-1185">Reference proteome</keyword>
<gene>
    <name evidence="2" type="ORF">L0M14_28340</name>
</gene>
<reference evidence="2 3" key="1">
    <citation type="journal article" date="2024" name="Int. J. Syst. Evol. Microbiol.">
        <title>Paenibacillus hexagrammi sp. nov., a novel bacterium isolated from the gut content of Hexagrammos agrammus.</title>
        <authorList>
            <person name="Jung H.K."/>
            <person name="Kim D.G."/>
            <person name="Zin H."/>
            <person name="Park J."/>
            <person name="Jung H."/>
            <person name="Kim Y.O."/>
            <person name="Kong H.J."/>
            <person name="Kim J.W."/>
            <person name="Kim Y.S."/>
        </authorList>
    </citation>
    <scope>NUCLEOTIDE SEQUENCE [LARGE SCALE GENOMIC DNA]</scope>
    <source>
        <strain evidence="2 3">YPD9-1</strain>
    </source>
</reference>
<proteinExistence type="predicted"/>
<dbReference type="InterPro" id="IPR049785">
    <property type="entry name" value="GT-D-like_firm"/>
</dbReference>
<evidence type="ECO:0000259" key="1">
    <source>
        <dbReference type="Pfam" id="PF22882"/>
    </source>
</evidence>
<dbReference type="Proteomes" id="UP001649230">
    <property type="component" value="Chromosome"/>
</dbReference>
<dbReference type="RefSeq" id="WP_235119734.1">
    <property type="nucleotide sequence ID" value="NZ_CP090978.1"/>
</dbReference>
<dbReference type="InterPro" id="IPR055171">
    <property type="entry name" value="GT-D-like"/>
</dbReference>
<accession>A0ABY3SJ16</accession>
<dbReference type="NCBIfam" id="NF040628">
    <property type="entry name" value="GT-D_rel"/>
    <property type="match status" value="1"/>
</dbReference>
<dbReference type="EMBL" id="CP090978">
    <property type="protein sequence ID" value="UJF33375.1"/>
    <property type="molecule type" value="Genomic_DNA"/>
</dbReference>
<evidence type="ECO:0000313" key="3">
    <source>
        <dbReference type="Proteomes" id="UP001649230"/>
    </source>
</evidence>
<name>A0ABY3SJ16_9BACL</name>
<dbReference type="Pfam" id="PF22882">
    <property type="entry name" value="GT-D-like"/>
    <property type="match status" value="1"/>
</dbReference>
<sequence length="228" mass="26043">MPTLLTRGQTYARIKYALDHKRPFSLVRIGDGENICLAQGSVWSTKRVLQQPWAKKANRGKKGVTLPNLRLRNQMVAGIRSASVVGVLSPKDGLIRAPRHLKRSLTNAVFSFFRLSPRLTCDACINRYAPRDQQFWRLLRRRRILLISKDAKQTRTILARKWGLKVVGTIEFTHYNQIPRTLKRIRALRSSFDLVLISTGVNAVILAPKIARMTGKVALDFGKWHHKL</sequence>
<protein>
    <submittedName>
        <fullName evidence="2">GT-D fold domain-containing glycosyltransferase</fullName>
    </submittedName>
</protein>
<organism evidence="2 3">
    <name type="scientific">Paenibacillus hexagrammi</name>
    <dbReference type="NCBI Taxonomy" id="2908839"/>
    <lineage>
        <taxon>Bacteria</taxon>
        <taxon>Bacillati</taxon>
        <taxon>Bacillota</taxon>
        <taxon>Bacilli</taxon>
        <taxon>Bacillales</taxon>
        <taxon>Paenibacillaceae</taxon>
        <taxon>Paenibacillus</taxon>
    </lineage>
</organism>
<evidence type="ECO:0000313" key="2">
    <source>
        <dbReference type="EMBL" id="UJF33375.1"/>
    </source>
</evidence>